<evidence type="ECO:0000313" key="2">
    <source>
        <dbReference type="Proteomes" id="UP001151760"/>
    </source>
</evidence>
<name>A0ABQ5C188_9ASTR</name>
<dbReference type="SUPFAM" id="SSF81383">
    <property type="entry name" value="F-box domain"/>
    <property type="match status" value="1"/>
</dbReference>
<sequence>MDRRRDTKRANVQVDRLSSLPNDLIHKILSLNGLKCAIGNSVLSSTWRYIWTSMPCLDFSSKDFSTLPKFLEYITNVLSRRDNLGYNDLSVGVFSECPNLKNLIIDSVEVKGLDVLDICHPLLSDLTLKYVMGSLIGFNVVAPQLKNLTIRHYEKDLQYQISAPDLSSLRYNGYYPLRLFTKGFSSLEKVYLVVYGEDVAYAHRMFRLLQQLQSAKFLTLSIEIVEVLSSSVELISGQPSPFTNLKMLKIYPENVDFNEQAEKKVDMSMEVKNYLLDGSPSATFILVSREIIMSHG</sequence>
<dbReference type="EMBL" id="BQNB010013673">
    <property type="protein sequence ID" value="GJT18879.1"/>
    <property type="molecule type" value="Genomic_DNA"/>
</dbReference>
<accession>A0ABQ5C188</accession>
<proteinExistence type="predicted"/>
<reference evidence="1" key="2">
    <citation type="submission" date="2022-01" db="EMBL/GenBank/DDBJ databases">
        <authorList>
            <person name="Yamashiro T."/>
            <person name="Shiraishi A."/>
            <person name="Satake H."/>
            <person name="Nakayama K."/>
        </authorList>
    </citation>
    <scope>NUCLEOTIDE SEQUENCE</scope>
</reference>
<gene>
    <name evidence="1" type="ORF">Tco_0877585</name>
</gene>
<protein>
    <submittedName>
        <fullName evidence="1">F-box domain containing protein</fullName>
    </submittedName>
</protein>
<dbReference type="InterPro" id="IPR036047">
    <property type="entry name" value="F-box-like_dom_sf"/>
</dbReference>
<dbReference type="PANTHER" id="PTHR34223">
    <property type="entry name" value="OS11G0201299 PROTEIN"/>
    <property type="match status" value="1"/>
</dbReference>
<dbReference type="Proteomes" id="UP001151760">
    <property type="component" value="Unassembled WGS sequence"/>
</dbReference>
<keyword evidence="2" id="KW-1185">Reference proteome</keyword>
<reference evidence="1" key="1">
    <citation type="journal article" date="2022" name="Int. J. Mol. Sci.">
        <title>Draft Genome of Tanacetum Coccineum: Genomic Comparison of Closely Related Tanacetum-Family Plants.</title>
        <authorList>
            <person name="Yamashiro T."/>
            <person name="Shiraishi A."/>
            <person name="Nakayama K."/>
            <person name="Satake H."/>
        </authorList>
    </citation>
    <scope>NUCLEOTIDE SEQUENCE</scope>
</reference>
<organism evidence="1 2">
    <name type="scientific">Tanacetum coccineum</name>
    <dbReference type="NCBI Taxonomy" id="301880"/>
    <lineage>
        <taxon>Eukaryota</taxon>
        <taxon>Viridiplantae</taxon>
        <taxon>Streptophyta</taxon>
        <taxon>Embryophyta</taxon>
        <taxon>Tracheophyta</taxon>
        <taxon>Spermatophyta</taxon>
        <taxon>Magnoliopsida</taxon>
        <taxon>eudicotyledons</taxon>
        <taxon>Gunneridae</taxon>
        <taxon>Pentapetalae</taxon>
        <taxon>asterids</taxon>
        <taxon>campanulids</taxon>
        <taxon>Asterales</taxon>
        <taxon>Asteraceae</taxon>
        <taxon>Asteroideae</taxon>
        <taxon>Anthemideae</taxon>
        <taxon>Anthemidinae</taxon>
        <taxon>Tanacetum</taxon>
    </lineage>
</organism>
<evidence type="ECO:0000313" key="1">
    <source>
        <dbReference type="EMBL" id="GJT18879.1"/>
    </source>
</evidence>
<dbReference type="InterPro" id="IPR053197">
    <property type="entry name" value="F-box_SCFL_complex_component"/>
</dbReference>
<dbReference type="PANTHER" id="PTHR34223:SF101">
    <property type="entry name" value="F-BOX DOMAIN-CONTAINING PROTEIN"/>
    <property type="match status" value="1"/>
</dbReference>
<comment type="caution">
    <text evidence="1">The sequence shown here is derived from an EMBL/GenBank/DDBJ whole genome shotgun (WGS) entry which is preliminary data.</text>
</comment>